<dbReference type="Proteomes" id="UP000265750">
    <property type="component" value="Unassembled WGS sequence"/>
</dbReference>
<keyword evidence="4" id="KW-0704">Schiff base</keyword>
<dbReference type="InterPro" id="IPR007565">
    <property type="entry name" value="4HFCP_synth"/>
</dbReference>
<evidence type="ECO:0000313" key="9">
    <source>
        <dbReference type="Proteomes" id="UP000265750"/>
    </source>
</evidence>
<dbReference type="InterPro" id="IPR006157">
    <property type="entry name" value="FolB_dom"/>
</dbReference>
<gene>
    <name evidence="8" type="ORF">D3218_12475</name>
</gene>
<evidence type="ECO:0000256" key="4">
    <source>
        <dbReference type="ARBA" id="ARBA00023270"/>
    </source>
</evidence>
<dbReference type="EMBL" id="QYRN01000006">
    <property type="protein sequence ID" value="RIY00104.1"/>
    <property type="molecule type" value="Genomic_DNA"/>
</dbReference>
<dbReference type="SMART" id="SM00905">
    <property type="entry name" value="FolB"/>
    <property type="match status" value="1"/>
</dbReference>
<evidence type="ECO:0000256" key="6">
    <source>
        <dbReference type="ARBA" id="ARBA00047628"/>
    </source>
</evidence>
<reference evidence="9" key="1">
    <citation type="submission" date="2018-09" db="EMBL/GenBank/DDBJ databases">
        <authorList>
            <person name="Tuo L."/>
        </authorList>
    </citation>
    <scope>NUCLEOTIDE SEQUENCE [LARGE SCALE GENOMIC DNA]</scope>
    <source>
        <strain evidence="9">M2BS4Y-1</strain>
    </source>
</reference>
<comment type="catalytic activity">
    <reaction evidence="6">
        <text>2 D-glyceraldehyde 3-phosphate = 4-(hydroxymethyl)-2-furancarboxaldehyde phosphate + phosphate + 2 H2O</text>
        <dbReference type="Rhea" id="RHEA:43536"/>
        <dbReference type="ChEBI" id="CHEBI:15377"/>
        <dbReference type="ChEBI" id="CHEBI:43474"/>
        <dbReference type="ChEBI" id="CHEBI:59776"/>
        <dbReference type="ChEBI" id="CHEBI:83407"/>
        <dbReference type="EC" id="4.2.3.153"/>
    </reaction>
</comment>
<dbReference type="AlphaFoldDB" id="A0A3A1WHN7"/>
<dbReference type="InterPro" id="IPR043133">
    <property type="entry name" value="GTP-CH-I_C/QueF"/>
</dbReference>
<dbReference type="SUPFAM" id="SSF55620">
    <property type="entry name" value="Tetrahydrobiopterin biosynthesis enzymes-like"/>
    <property type="match status" value="1"/>
</dbReference>
<evidence type="ECO:0000256" key="2">
    <source>
        <dbReference type="ARBA" id="ARBA00012553"/>
    </source>
</evidence>
<evidence type="ECO:0000259" key="7">
    <source>
        <dbReference type="SMART" id="SM00905"/>
    </source>
</evidence>
<dbReference type="Gene3D" id="3.30.1130.10">
    <property type="match status" value="1"/>
</dbReference>
<dbReference type="GO" id="GO:0004150">
    <property type="term" value="F:dihydroneopterin aldolase activity"/>
    <property type="evidence" value="ECO:0007669"/>
    <property type="project" value="InterPro"/>
</dbReference>
<name>A0A3A1WHN7_9HYPH</name>
<organism evidence="8 9">
    <name type="scientific">Aureimonas flava</name>
    <dbReference type="NCBI Taxonomy" id="2320271"/>
    <lineage>
        <taxon>Bacteria</taxon>
        <taxon>Pseudomonadati</taxon>
        <taxon>Pseudomonadota</taxon>
        <taxon>Alphaproteobacteria</taxon>
        <taxon>Hyphomicrobiales</taxon>
        <taxon>Aurantimonadaceae</taxon>
        <taxon>Aureimonas</taxon>
    </lineage>
</organism>
<evidence type="ECO:0000256" key="5">
    <source>
        <dbReference type="ARBA" id="ARBA00032523"/>
    </source>
</evidence>
<evidence type="ECO:0000313" key="8">
    <source>
        <dbReference type="EMBL" id="RIY00104.1"/>
    </source>
</evidence>
<keyword evidence="3" id="KW-0456">Lyase</keyword>
<proteinExistence type="predicted"/>
<comment type="function">
    <text evidence="1">Catalyzes the formation of 4-(hydroxymethyl)-2-furancarboxaldehyde phosphate (4-HFC-P) from two molecules of glyceraldehyde-3-P (GA-3-P).</text>
</comment>
<evidence type="ECO:0000256" key="1">
    <source>
        <dbReference type="ARBA" id="ARBA00003810"/>
    </source>
</evidence>
<dbReference type="Pfam" id="PF04476">
    <property type="entry name" value="4HFCP_synth"/>
    <property type="match status" value="1"/>
</dbReference>
<protein>
    <recommendedName>
        <fullName evidence="2">(5-formylfuran-3-yl)methyl phosphate synthase</fullName>
        <ecNumber evidence="2">4.2.3.153</ecNumber>
    </recommendedName>
    <alternativeName>
        <fullName evidence="5">4-(hydroxymethyl)-2-furancarboxaldehyde-phosphate synthase</fullName>
    </alternativeName>
</protein>
<dbReference type="GO" id="GO:0006760">
    <property type="term" value="P:folic acid-containing compound metabolic process"/>
    <property type="evidence" value="ECO:0007669"/>
    <property type="project" value="InterPro"/>
</dbReference>
<comment type="caution">
    <text evidence="8">The sequence shown here is derived from an EMBL/GenBank/DDBJ whole genome shotgun (WGS) entry which is preliminary data.</text>
</comment>
<dbReference type="RefSeq" id="WP_119540415.1">
    <property type="nucleotide sequence ID" value="NZ_QYRN01000006.1"/>
</dbReference>
<dbReference type="OrthoDB" id="7580479at2"/>
<keyword evidence="9" id="KW-1185">Reference proteome</keyword>
<dbReference type="Pfam" id="PF02152">
    <property type="entry name" value="FolB"/>
    <property type="match status" value="1"/>
</dbReference>
<sequence>MSARASCRLAALVSSPDEARRALEGGADYVLAPARRDRPALGVPDRLRETGEQTLFAVAADEALPAEPRRVRSVEAPADPADFRREGVAILLLDPGRPLLRALSLEVLANQVAACHAAGVECWFGGALELPDLPRLTALNPDALVVEGFDAEALAEARRMLEPPPEPSPGAPTDLIRMTNLVLSARVGAYGFERDRAQRLRFSVEAAVRRPSAGVPRAIGEVYSYDIVMDAARRLCERGHTDLVETLAEELAGELLADPRLVEVMVRVEKLDLGPEAVGIEIRRAKGAVHSA</sequence>
<evidence type="ECO:0000256" key="3">
    <source>
        <dbReference type="ARBA" id="ARBA00023239"/>
    </source>
</evidence>
<feature type="domain" description="Dihydroneopterin aldolase/epimerase" evidence="7">
    <location>
        <begin position="176"/>
        <end position="284"/>
    </location>
</feature>
<accession>A0A3A1WHN7</accession>
<dbReference type="EC" id="4.2.3.153" evidence="2"/>